<evidence type="ECO:0000313" key="13">
    <source>
        <dbReference type="Proteomes" id="UP000278398"/>
    </source>
</evidence>
<evidence type="ECO:0000259" key="11">
    <source>
        <dbReference type="PROSITE" id="PS52029"/>
    </source>
</evidence>
<evidence type="ECO:0000256" key="7">
    <source>
        <dbReference type="ARBA" id="ARBA00022984"/>
    </source>
</evidence>
<dbReference type="Gene3D" id="2.40.440.10">
    <property type="entry name" value="L,D-transpeptidase catalytic domain-like"/>
    <property type="match status" value="1"/>
</dbReference>
<feature type="active site" description="Nucleophile" evidence="9">
    <location>
        <position position="247"/>
    </location>
</feature>
<evidence type="ECO:0000256" key="9">
    <source>
        <dbReference type="PROSITE-ProRule" id="PRU01373"/>
    </source>
</evidence>
<dbReference type="GO" id="GO:0016757">
    <property type="term" value="F:glycosyltransferase activity"/>
    <property type="evidence" value="ECO:0007669"/>
    <property type="project" value="UniProtKB-KW"/>
</dbReference>
<evidence type="ECO:0000313" key="12">
    <source>
        <dbReference type="EMBL" id="RST87838.1"/>
    </source>
</evidence>
<keyword evidence="5" id="KW-0378">Hydrolase</keyword>
<evidence type="ECO:0000256" key="10">
    <source>
        <dbReference type="SAM" id="SignalP"/>
    </source>
</evidence>
<feature type="chain" id="PRO_5018612562" evidence="10">
    <location>
        <begin position="26"/>
        <end position="271"/>
    </location>
</feature>
<accession>A0A3R9YV28</accession>
<dbReference type="OrthoDB" id="9795305at2"/>
<protein>
    <submittedName>
        <fullName evidence="12">L,D-transpeptidase</fullName>
    </submittedName>
</protein>
<dbReference type="PROSITE" id="PS52029">
    <property type="entry name" value="LD_TPASE"/>
    <property type="match status" value="1"/>
</dbReference>
<sequence>MRISRLLVSAFVAVMALSFISPASAERDRDPGAFETIKRAPAAPARVAAKPKPVQTSAPASVADVVASGNNGELRSEVRTSESPIGLFGRSPASLLPQTQALDSVLEKRQGGKTFAVKNDFLPQTVSFSGYPRGTIVIDTANRYLYLVESGSTARRYAIAVGREGLEFKGEAKVGDKQEWPRWIPTQDMQKREPKKYGQYKDGMPGGPDNPLGARAIYLHQNNKDTHIRIHGTNQPQTIGTNSSNGCFRMINEHVMDLYGRVPMGANVVVL</sequence>
<feature type="domain" description="L,D-TPase catalytic" evidence="11">
    <location>
        <begin position="134"/>
        <end position="271"/>
    </location>
</feature>
<keyword evidence="10" id="KW-0732">Signal</keyword>
<keyword evidence="4" id="KW-0808">Transferase</keyword>
<keyword evidence="3" id="KW-0328">Glycosyltransferase</keyword>
<evidence type="ECO:0000256" key="1">
    <source>
        <dbReference type="ARBA" id="ARBA00004752"/>
    </source>
</evidence>
<dbReference type="PANTHER" id="PTHR30582">
    <property type="entry name" value="L,D-TRANSPEPTIDASE"/>
    <property type="match status" value="1"/>
</dbReference>
<comment type="similarity">
    <text evidence="2">Belongs to the YkuD family.</text>
</comment>
<proteinExistence type="inferred from homology"/>
<dbReference type="GO" id="GO:0071555">
    <property type="term" value="P:cell wall organization"/>
    <property type="evidence" value="ECO:0007669"/>
    <property type="project" value="UniProtKB-UniRule"/>
</dbReference>
<evidence type="ECO:0000256" key="4">
    <source>
        <dbReference type="ARBA" id="ARBA00022679"/>
    </source>
</evidence>
<dbReference type="GO" id="GO:0018104">
    <property type="term" value="P:peptidoglycan-protein cross-linking"/>
    <property type="evidence" value="ECO:0007669"/>
    <property type="project" value="TreeGrafter"/>
</dbReference>
<dbReference type="AlphaFoldDB" id="A0A3R9YV28"/>
<dbReference type="PANTHER" id="PTHR30582:SF24">
    <property type="entry name" value="L,D-TRANSPEPTIDASE ERFK_SRFK-RELATED"/>
    <property type="match status" value="1"/>
</dbReference>
<evidence type="ECO:0000256" key="2">
    <source>
        <dbReference type="ARBA" id="ARBA00005992"/>
    </source>
</evidence>
<feature type="signal peptide" evidence="10">
    <location>
        <begin position="1"/>
        <end position="25"/>
    </location>
</feature>
<dbReference type="EMBL" id="RWKW01000010">
    <property type="protein sequence ID" value="RST87838.1"/>
    <property type="molecule type" value="Genomic_DNA"/>
</dbReference>
<evidence type="ECO:0000256" key="6">
    <source>
        <dbReference type="ARBA" id="ARBA00022960"/>
    </source>
</evidence>
<organism evidence="12 13">
    <name type="scientific">Aquibium carbonis</name>
    <dbReference type="NCBI Taxonomy" id="2495581"/>
    <lineage>
        <taxon>Bacteria</taxon>
        <taxon>Pseudomonadati</taxon>
        <taxon>Pseudomonadota</taxon>
        <taxon>Alphaproteobacteria</taxon>
        <taxon>Hyphomicrobiales</taxon>
        <taxon>Phyllobacteriaceae</taxon>
        <taxon>Aquibium</taxon>
    </lineage>
</organism>
<dbReference type="GO" id="GO:0008360">
    <property type="term" value="P:regulation of cell shape"/>
    <property type="evidence" value="ECO:0007669"/>
    <property type="project" value="UniProtKB-UniRule"/>
</dbReference>
<comment type="pathway">
    <text evidence="1 9">Cell wall biogenesis; peptidoglycan biosynthesis.</text>
</comment>
<dbReference type="CDD" id="cd16913">
    <property type="entry name" value="YkuD_like"/>
    <property type="match status" value="1"/>
</dbReference>
<dbReference type="FunFam" id="2.40.440.10:FF:000002">
    <property type="entry name" value="L,D-transpeptidase ErfK/SrfK"/>
    <property type="match status" value="1"/>
</dbReference>
<dbReference type="InterPro" id="IPR005490">
    <property type="entry name" value="LD_TPept_cat_dom"/>
</dbReference>
<evidence type="ECO:0000256" key="8">
    <source>
        <dbReference type="ARBA" id="ARBA00023316"/>
    </source>
</evidence>
<dbReference type="GO" id="GO:0005576">
    <property type="term" value="C:extracellular region"/>
    <property type="evidence" value="ECO:0007669"/>
    <property type="project" value="TreeGrafter"/>
</dbReference>
<dbReference type="SUPFAM" id="SSF141523">
    <property type="entry name" value="L,D-transpeptidase catalytic domain-like"/>
    <property type="match status" value="1"/>
</dbReference>
<keyword evidence="7 9" id="KW-0573">Peptidoglycan synthesis</keyword>
<reference evidence="12 13" key="1">
    <citation type="submission" date="2018-12" db="EMBL/GenBank/DDBJ databases">
        <title>Mesorhizobium carbonis sp. nov., isolated from coal mine water.</title>
        <authorList>
            <person name="Xin W."/>
            <person name="Xu Z."/>
            <person name="Xiang F."/>
            <person name="Zhang J."/>
            <person name="Xi L."/>
            <person name="Liu J."/>
        </authorList>
    </citation>
    <scope>NUCLEOTIDE SEQUENCE [LARGE SCALE GENOMIC DNA]</scope>
    <source>
        <strain evidence="12 13">B2.3</strain>
    </source>
</reference>
<keyword evidence="13" id="KW-1185">Reference proteome</keyword>
<dbReference type="Pfam" id="PF03734">
    <property type="entry name" value="YkuD"/>
    <property type="match status" value="1"/>
</dbReference>
<keyword evidence="6 9" id="KW-0133">Cell shape</keyword>
<dbReference type="InterPro" id="IPR050979">
    <property type="entry name" value="LD-transpeptidase"/>
</dbReference>
<comment type="caution">
    <text evidence="12">The sequence shown here is derived from an EMBL/GenBank/DDBJ whole genome shotgun (WGS) entry which is preliminary data.</text>
</comment>
<evidence type="ECO:0000256" key="5">
    <source>
        <dbReference type="ARBA" id="ARBA00022801"/>
    </source>
</evidence>
<feature type="active site" description="Proton donor/acceptor" evidence="9">
    <location>
        <position position="231"/>
    </location>
</feature>
<evidence type="ECO:0000256" key="3">
    <source>
        <dbReference type="ARBA" id="ARBA00022676"/>
    </source>
</evidence>
<dbReference type="InterPro" id="IPR038063">
    <property type="entry name" value="Transpep_catalytic_dom"/>
</dbReference>
<dbReference type="UniPathway" id="UPA00219"/>
<dbReference type="RefSeq" id="WP_126698111.1">
    <property type="nucleotide sequence ID" value="NZ_RWKW01000010.1"/>
</dbReference>
<gene>
    <name evidence="12" type="ORF">EJC49_03695</name>
</gene>
<dbReference type="Proteomes" id="UP000278398">
    <property type="component" value="Unassembled WGS sequence"/>
</dbReference>
<name>A0A3R9YV28_9HYPH</name>
<dbReference type="GO" id="GO:0071972">
    <property type="term" value="F:peptidoglycan L,D-transpeptidase activity"/>
    <property type="evidence" value="ECO:0007669"/>
    <property type="project" value="TreeGrafter"/>
</dbReference>
<keyword evidence="8 9" id="KW-0961">Cell wall biogenesis/degradation</keyword>